<dbReference type="Pfam" id="PF00505">
    <property type="entry name" value="HMG_box"/>
    <property type="match status" value="1"/>
</dbReference>
<dbReference type="PANTHER" id="PTHR46040">
    <property type="entry name" value="HIGH MOBILITY GROUP PROTEIN 2"/>
    <property type="match status" value="1"/>
</dbReference>
<sequence length="165" mass="17903">AEAAPTTDEMSPNMSRVTSETDNEESNDVPSSSLGRDENSNLSSASCKKKSTKRLVTGYLLFASEVRKSIAAANPDKSFGDISRLVGNEWRNLQPSQKVDFEERAQRVNEDANSMDSLPQSPASSACGEGPRTPAGGADLPTLSTTVYECLWDMCESQFETLQEL</sequence>
<dbReference type="AlphaFoldDB" id="A0A147B6L3"/>
<organism evidence="6">
    <name type="scientific">Alectorobius mimon</name>
    <dbReference type="NCBI Taxonomy" id="360319"/>
    <lineage>
        <taxon>Eukaryota</taxon>
        <taxon>Metazoa</taxon>
        <taxon>Ecdysozoa</taxon>
        <taxon>Arthropoda</taxon>
        <taxon>Chelicerata</taxon>
        <taxon>Arachnida</taxon>
        <taxon>Acari</taxon>
        <taxon>Parasitiformes</taxon>
        <taxon>Ixodida</taxon>
        <taxon>Ixodoidea</taxon>
        <taxon>Argasidae</taxon>
        <taxon>Ornithodorinae</taxon>
        <taxon>Alectorobius</taxon>
    </lineage>
</organism>
<dbReference type="Gene3D" id="1.10.30.10">
    <property type="entry name" value="High mobility group box domain"/>
    <property type="match status" value="1"/>
</dbReference>
<name>A0A147B6L3_9ACAR</name>
<dbReference type="EMBL" id="GEIB01002042">
    <property type="protein sequence ID" value="JAR86423.1"/>
    <property type="molecule type" value="Transcribed_RNA"/>
</dbReference>
<keyword evidence="2 3" id="KW-0539">Nucleus</keyword>
<evidence type="ECO:0000259" key="5">
    <source>
        <dbReference type="PROSITE" id="PS50118"/>
    </source>
</evidence>
<evidence type="ECO:0000256" key="1">
    <source>
        <dbReference type="ARBA" id="ARBA00023125"/>
    </source>
</evidence>
<dbReference type="CDD" id="cd21984">
    <property type="entry name" value="HMG-box_PB1"/>
    <property type="match status" value="1"/>
</dbReference>
<protein>
    <submittedName>
        <fullName evidence="6">Protein polybromo 1 like</fullName>
    </submittedName>
</protein>
<dbReference type="GO" id="GO:0005634">
    <property type="term" value="C:nucleus"/>
    <property type="evidence" value="ECO:0007669"/>
    <property type="project" value="UniProtKB-UniRule"/>
</dbReference>
<feature type="non-terminal residue" evidence="6">
    <location>
        <position position="165"/>
    </location>
</feature>
<dbReference type="SUPFAM" id="SSF47095">
    <property type="entry name" value="HMG-box"/>
    <property type="match status" value="1"/>
</dbReference>
<dbReference type="PANTHER" id="PTHR46040:SF3">
    <property type="entry name" value="HIGH MOBILITY GROUP PROTEIN 2"/>
    <property type="match status" value="1"/>
</dbReference>
<dbReference type="GO" id="GO:0003677">
    <property type="term" value="F:DNA binding"/>
    <property type="evidence" value="ECO:0007669"/>
    <property type="project" value="UniProtKB-UniRule"/>
</dbReference>
<keyword evidence="1 3" id="KW-0238">DNA-binding</keyword>
<feature type="region of interest" description="Disordered" evidence="4">
    <location>
        <begin position="1"/>
        <end position="50"/>
    </location>
</feature>
<evidence type="ECO:0000313" key="6">
    <source>
        <dbReference type="EMBL" id="JAR86423.1"/>
    </source>
</evidence>
<feature type="region of interest" description="Disordered" evidence="4">
    <location>
        <begin position="107"/>
        <end position="140"/>
    </location>
</feature>
<feature type="compositionally biased region" description="Polar residues" evidence="4">
    <location>
        <begin position="8"/>
        <end position="20"/>
    </location>
</feature>
<accession>A0A147B6L3</accession>
<feature type="compositionally biased region" description="Polar residues" evidence="4">
    <location>
        <begin position="111"/>
        <end position="124"/>
    </location>
</feature>
<evidence type="ECO:0000256" key="2">
    <source>
        <dbReference type="ARBA" id="ARBA00023242"/>
    </source>
</evidence>
<reference evidence="6" key="1">
    <citation type="submission" date="2016-03" db="EMBL/GenBank/DDBJ databases">
        <title>Gut transcriptome analysis on engorged females of Ornithodoros mimon (Acari: Argasidae) and phylogenetic inferences of soft ticks.</title>
        <authorList>
            <person name="Landulfo G.A."/>
            <person name="Giovanni D."/>
            <person name="Carvalho E."/>
            <person name="Junqueira-de-Azevedo I."/>
            <person name="Patane J."/>
            <person name="Mendoca R."/>
            <person name="Barros-Battesti D."/>
        </authorList>
    </citation>
    <scope>NUCLEOTIDE SEQUENCE</scope>
    <source>
        <strain evidence="6">Females</strain>
        <tissue evidence="6">Gut</tissue>
    </source>
</reference>
<feature type="compositionally biased region" description="Polar residues" evidence="4">
    <location>
        <begin position="28"/>
        <end position="46"/>
    </location>
</feature>
<evidence type="ECO:0000256" key="4">
    <source>
        <dbReference type="SAM" id="MobiDB-lite"/>
    </source>
</evidence>
<dbReference type="PROSITE" id="PS50118">
    <property type="entry name" value="HMG_BOX_2"/>
    <property type="match status" value="1"/>
</dbReference>
<feature type="non-terminal residue" evidence="6">
    <location>
        <position position="1"/>
    </location>
</feature>
<feature type="DNA-binding region" description="HMG box" evidence="3">
    <location>
        <begin position="52"/>
        <end position="107"/>
    </location>
</feature>
<dbReference type="InterPro" id="IPR036910">
    <property type="entry name" value="HMG_box_dom_sf"/>
</dbReference>
<dbReference type="GO" id="GO:0010468">
    <property type="term" value="P:regulation of gene expression"/>
    <property type="evidence" value="ECO:0007669"/>
    <property type="project" value="TreeGrafter"/>
</dbReference>
<evidence type="ECO:0000256" key="3">
    <source>
        <dbReference type="PROSITE-ProRule" id="PRU00267"/>
    </source>
</evidence>
<dbReference type="InterPro" id="IPR009071">
    <property type="entry name" value="HMG_box_dom"/>
</dbReference>
<dbReference type="InterPro" id="IPR051965">
    <property type="entry name" value="ChromReg_NeuronalGeneExpr"/>
</dbReference>
<proteinExistence type="predicted"/>
<feature type="domain" description="HMG box" evidence="5">
    <location>
        <begin position="52"/>
        <end position="107"/>
    </location>
</feature>
<dbReference type="SMART" id="SM00398">
    <property type="entry name" value="HMG"/>
    <property type="match status" value="1"/>
</dbReference>